<dbReference type="SMART" id="SM00415">
    <property type="entry name" value="HSF"/>
    <property type="match status" value="1"/>
</dbReference>
<dbReference type="GO" id="GO:0003700">
    <property type="term" value="F:DNA-binding transcription factor activity"/>
    <property type="evidence" value="ECO:0007669"/>
    <property type="project" value="InterPro"/>
</dbReference>
<feature type="region of interest" description="Disordered" evidence="5">
    <location>
        <begin position="235"/>
        <end position="255"/>
    </location>
</feature>
<keyword evidence="8" id="KW-1185">Reference proteome</keyword>
<evidence type="ECO:0000256" key="4">
    <source>
        <dbReference type="RuleBase" id="RU004020"/>
    </source>
</evidence>
<evidence type="ECO:0000256" key="1">
    <source>
        <dbReference type="ARBA" id="ARBA00004123"/>
    </source>
</evidence>
<proteinExistence type="inferred from homology"/>
<dbReference type="EMBL" id="JATAAI010000054">
    <property type="protein sequence ID" value="KAK1733132.1"/>
    <property type="molecule type" value="Genomic_DNA"/>
</dbReference>
<accession>A0AAD8XTB1</accession>
<comment type="subcellular location">
    <subcellularLocation>
        <location evidence="1">Nucleus</location>
    </subcellularLocation>
</comment>
<dbReference type="GO" id="GO:0005634">
    <property type="term" value="C:nucleus"/>
    <property type="evidence" value="ECO:0007669"/>
    <property type="project" value="UniProtKB-SubCell"/>
</dbReference>
<comment type="similarity">
    <text evidence="4">Belongs to the HSF family.</text>
</comment>
<dbReference type="Pfam" id="PF00447">
    <property type="entry name" value="HSF_DNA-bind"/>
    <property type="match status" value="1"/>
</dbReference>
<keyword evidence="2" id="KW-0238">DNA-binding</keyword>
<gene>
    <name evidence="7" type="ORF">QTG54_016270</name>
</gene>
<dbReference type="AlphaFoldDB" id="A0AAD8XTB1"/>
<evidence type="ECO:0000313" key="8">
    <source>
        <dbReference type="Proteomes" id="UP001224775"/>
    </source>
</evidence>
<feature type="compositionally biased region" description="Polar residues" evidence="5">
    <location>
        <begin position="246"/>
        <end position="255"/>
    </location>
</feature>
<dbReference type="GO" id="GO:0043565">
    <property type="term" value="F:sequence-specific DNA binding"/>
    <property type="evidence" value="ECO:0007669"/>
    <property type="project" value="InterPro"/>
</dbReference>
<protein>
    <submittedName>
        <fullName evidence="7">Heat shock factor family protein</fullName>
    </submittedName>
</protein>
<evidence type="ECO:0000256" key="5">
    <source>
        <dbReference type="SAM" id="MobiDB-lite"/>
    </source>
</evidence>
<dbReference type="SUPFAM" id="SSF46785">
    <property type="entry name" value="Winged helix' DNA-binding domain"/>
    <property type="match status" value="1"/>
</dbReference>
<keyword evidence="3" id="KW-0539">Nucleus</keyword>
<evidence type="ECO:0000259" key="6">
    <source>
        <dbReference type="SMART" id="SM00415"/>
    </source>
</evidence>
<dbReference type="InterPro" id="IPR036388">
    <property type="entry name" value="WH-like_DNA-bd_sf"/>
</dbReference>
<evidence type="ECO:0000256" key="3">
    <source>
        <dbReference type="ARBA" id="ARBA00023242"/>
    </source>
</evidence>
<dbReference type="InterPro" id="IPR036390">
    <property type="entry name" value="WH_DNA-bd_sf"/>
</dbReference>
<feature type="domain" description="HSF-type DNA-binding" evidence="6">
    <location>
        <begin position="42"/>
        <end position="140"/>
    </location>
</feature>
<evidence type="ECO:0000256" key="2">
    <source>
        <dbReference type="ARBA" id="ARBA00023125"/>
    </source>
</evidence>
<evidence type="ECO:0000313" key="7">
    <source>
        <dbReference type="EMBL" id="KAK1733132.1"/>
    </source>
</evidence>
<name>A0AAD8XTB1_9STRA</name>
<sequence length="326" mass="37096">MLIPATTHININKVLKEMNVNQPTPTSNINLSASSSSTPRRTKSEFPIKVYAMLELADNIFEFAQAVTWLPHGRAFKIHDKVKFMNHVVPVFFNQTKIRSFNRQLYMWGFRRIGRGDEQVWFHDNFLRGKPEDMKHMVRTKIKGNTAVSNEDVSVPNFDDLPPLPVCDRRPTAILDEMEHAILTTMPIASGDIARCGSTMRTVSPPQPGNFTGDNNTDHQMIHFNVDCNQDESFQFSGESHHSPLQADTNTMDSTQPMHQARTSVEEPSHSTYSHMNMLREDVNDFCFSPLKQNKEDFEPLPVIDDNAPCDDFASFIEGAIQLIKE</sequence>
<keyword evidence="7" id="KW-0346">Stress response</keyword>
<dbReference type="Gene3D" id="1.10.10.10">
    <property type="entry name" value="Winged helix-like DNA-binding domain superfamily/Winged helix DNA-binding domain"/>
    <property type="match status" value="1"/>
</dbReference>
<dbReference type="PANTHER" id="PTHR10015:SF206">
    <property type="entry name" value="HSF-TYPE DNA-BINDING DOMAIN-CONTAINING PROTEIN"/>
    <property type="match status" value="1"/>
</dbReference>
<organism evidence="7 8">
    <name type="scientific">Skeletonema marinoi</name>
    <dbReference type="NCBI Taxonomy" id="267567"/>
    <lineage>
        <taxon>Eukaryota</taxon>
        <taxon>Sar</taxon>
        <taxon>Stramenopiles</taxon>
        <taxon>Ochrophyta</taxon>
        <taxon>Bacillariophyta</taxon>
        <taxon>Coscinodiscophyceae</taxon>
        <taxon>Thalassiosirophycidae</taxon>
        <taxon>Thalassiosirales</taxon>
        <taxon>Skeletonemataceae</taxon>
        <taxon>Skeletonema</taxon>
        <taxon>Skeletonema marinoi-dohrnii complex</taxon>
    </lineage>
</organism>
<comment type="caution">
    <text evidence="7">The sequence shown here is derived from an EMBL/GenBank/DDBJ whole genome shotgun (WGS) entry which is preliminary data.</text>
</comment>
<dbReference type="InterPro" id="IPR000232">
    <property type="entry name" value="HSF_DNA-bd"/>
</dbReference>
<dbReference type="PANTHER" id="PTHR10015">
    <property type="entry name" value="HEAT SHOCK TRANSCRIPTION FACTOR"/>
    <property type="match status" value="1"/>
</dbReference>
<dbReference type="FunFam" id="1.10.10.10:FF:000479">
    <property type="entry name" value="Predicted protein"/>
    <property type="match status" value="1"/>
</dbReference>
<dbReference type="Proteomes" id="UP001224775">
    <property type="component" value="Unassembled WGS sequence"/>
</dbReference>
<reference evidence="7" key="1">
    <citation type="submission" date="2023-06" db="EMBL/GenBank/DDBJ databases">
        <title>Survivors Of The Sea: Transcriptome response of Skeletonema marinoi to long-term dormancy.</title>
        <authorList>
            <person name="Pinder M.I.M."/>
            <person name="Kourtchenko O."/>
            <person name="Robertson E.K."/>
            <person name="Larsson T."/>
            <person name="Maumus F."/>
            <person name="Osuna-Cruz C.M."/>
            <person name="Vancaester E."/>
            <person name="Stenow R."/>
            <person name="Vandepoele K."/>
            <person name="Ploug H."/>
            <person name="Bruchert V."/>
            <person name="Godhe A."/>
            <person name="Topel M."/>
        </authorList>
    </citation>
    <scope>NUCLEOTIDE SEQUENCE</scope>
    <source>
        <strain evidence="7">R05AC</strain>
    </source>
</reference>